<evidence type="ECO:0000256" key="2">
    <source>
        <dbReference type="ARBA" id="ARBA00022840"/>
    </source>
</evidence>
<keyword evidence="6" id="KW-1185">Reference proteome</keyword>
<sequence length="143" mass="15711">MNKMVINHSDKLFITNDAGTIVNELEVQHPTTKILVLAGKAQQEEIGDGANLTISFSGELLQNAEELIWSRLHPSEIISGYTKAIAKAIELLDELVEEGSEIMDVRNKDEVVICMKAAVASKQYGQEDILCPLITNVSMVIIC</sequence>
<keyword evidence="2 4" id="KW-0067">ATP-binding</keyword>
<organism evidence="5 6">
    <name type="scientific">Coptis chinensis</name>
    <dbReference type="NCBI Taxonomy" id="261450"/>
    <lineage>
        <taxon>Eukaryota</taxon>
        <taxon>Viridiplantae</taxon>
        <taxon>Streptophyta</taxon>
        <taxon>Embryophyta</taxon>
        <taxon>Tracheophyta</taxon>
        <taxon>Spermatophyta</taxon>
        <taxon>Magnoliopsida</taxon>
        <taxon>Ranunculales</taxon>
        <taxon>Ranunculaceae</taxon>
        <taxon>Coptidoideae</taxon>
        <taxon>Coptis</taxon>
    </lineage>
</organism>
<reference evidence="5 6" key="1">
    <citation type="submission" date="2020-10" db="EMBL/GenBank/DDBJ databases">
        <title>The Coptis chinensis genome and diversification of protoberbering-type alkaloids.</title>
        <authorList>
            <person name="Wang B."/>
            <person name="Shu S."/>
            <person name="Song C."/>
            <person name="Liu Y."/>
        </authorList>
    </citation>
    <scope>NUCLEOTIDE SEQUENCE [LARGE SCALE GENOMIC DNA]</scope>
    <source>
        <strain evidence="5">HL-2020</strain>
        <tissue evidence="5">Leaf</tissue>
    </source>
</reference>
<dbReference type="InterPro" id="IPR027413">
    <property type="entry name" value="GROEL-like_equatorial_sf"/>
</dbReference>
<evidence type="ECO:0000256" key="1">
    <source>
        <dbReference type="ARBA" id="ARBA00022741"/>
    </source>
</evidence>
<evidence type="ECO:0000256" key="3">
    <source>
        <dbReference type="ARBA" id="ARBA00023186"/>
    </source>
</evidence>
<proteinExistence type="inferred from homology"/>
<dbReference type="Pfam" id="PF00118">
    <property type="entry name" value="Cpn60_TCP1"/>
    <property type="match status" value="1"/>
</dbReference>
<dbReference type="PRINTS" id="PR00304">
    <property type="entry name" value="TCOMPLEXTCP1"/>
</dbReference>
<dbReference type="GO" id="GO:0140662">
    <property type="term" value="F:ATP-dependent protein folding chaperone"/>
    <property type="evidence" value="ECO:0007669"/>
    <property type="project" value="InterPro"/>
</dbReference>
<dbReference type="Proteomes" id="UP000631114">
    <property type="component" value="Unassembled WGS sequence"/>
</dbReference>
<evidence type="ECO:0000313" key="6">
    <source>
        <dbReference type="Proteomes" id="UP000631114"/>
    </source>
</evidence>
<keyword evidence="1 4" id="KW-0547">Nucleotide-binding</keyword>
<protein>
    <submittedName>
        <fullName evidence="5">Uncharacterized protein</fullName>
    </submittedName>
</protein>
<name>A0A835I1F4_9MAGN</name>
<evidence type="ECO:0000313" key="5">
    <source>
        <dbReference type="EMBL" id="KAF9608312.1"/>
    </source>
</evidence>
<dbReference type="SUPFAM" id="SSF48592">
    <property type="entry name" value="GroEL equatorial domain-like"/>
    <property type="match status" value="1"/>
</dbReference>
<dbReference type="InterPro" id="IPR017998">
    <property type="entry name" value="Chaperone_TCP-1"/>
</dbReference>
<accession>A0A835I1F4</accession>
<dbReference type="PANTHER" id="PTHR11353">
    <property type="entry name" value="CHAPERONIN"/>
    <property type="match status" value="1"/>
</dbReference>
<dbReference type="InterPro" id="IPR027410">
    <property type="entry name" value="TCP-1-like_intermed_sf"/>
</dbReference>
<gene>
    <name evidence="5" type="ORF">IFM89_008934</name>
</gene>
<evidence type="ECO:0000256" key="4">
    <source>
        <dbReference type="RuleBase" id="RU004187"/>
    </source>
</evidence>
<dbReference type="EMBL" id="JADFTS010000004">
    <property type="protein sequence ID" value="KAF9608312.1"/>
    <property type="molecule type" value="Genomic_DNA"/>
</dbReference>
<comment type="caution">
    <text evidence="5">The sequence shown here is derived from an EMBL/GenBank/DDBJ whole genome shotgun (WGS) entry which is preliminary data.</text>
</comment>
<dbReference type="OrthoDB" id="1748577at2759"/>
<dbReference type="Gene3D" id="3.30.260.10">
    <property type="entry name" value="TCP-1-like chaperonin intermediate domain"/>
    <property type="match status" value="1"/>
</dbReference>
<keyword evidence="3 4" id="KW-0143">Chaperone</keyword>
<dbReference type="InterPro" id="IPR002423">
    <property type="entry name" value="Cpn60/GroEL/TCP-1"/>
</dbReference>
<dbReference type="GO" id="GO:0005524">
    <property type="term" value="F:ATP binding"/>
    <property type="evidence" value="ECO:0007669"/>
    <property type="project" value="UniProtKB-KW"/>
</dbReference>
<dbReference type="AlphaFoldDB" id="A0A835I1F4"/>
<comment type="similarity">
    <text evidence="4">Belongs to the TCP-1 chaperonin family.</text>
</comment>
<dbReference type="Gene3D" id="1.10.560.10">
    <property type="entry name" value="GroEL-like equatorial domain"/>
    <property type="match status" value="1"/>
</dbReference>